<accession>A0A7J7KHI1</accession>
<comment type="caution">
    <text evidence="3">The sequence shown here is derived from an EMBL/GenBank/DDBJ whole genome shotgun (WGS) entry which is preliminary data.</text>
</comment>
<name>A0A7J7KHI1_BUGNE</name>
<organism evidence="3 4">
    <name type="scientific">Bugula neritina</name>
    <name type="common">Brown bryozoan</name>
    <name type="synonym">Sertularia neritina</name>
    <dbReference type="NCBI Taxonomy" id="10212"/>
    <lineage>
        <taxon>Eukaryota</taxon>
        <taxon>Metazoa</taxon>
        <taxon>Spiralia</taxon>
        <taxon>Lophotrochozoa</taxon>
        <taxon>Bryozoa</taxon>
        <taxon>Gymnolaemata</taxon>
        <taxon>Cheilostomatida</taxon>
        <taxon>Flustrina</taxon>
        <taxon>Buguloidea</taxon>
        <taxon>Bugulidae</taxon>
        <taxon>Bugula</taxon>
    </lineage>
</organism>
<keyword evidence="2" id="KW-0472">Membrane</keyword>
<feature type="transmembrane region" description="Helical" evidence="2">
    <location>
        <begin position="6"/>
        <end position="27"/>
    </location>
</feature>
<evidence type="ECO:0000256" key="2">
    <source>
        <dbReference type="SAM" id="Phobius"/>
    </source>
</evidence>
<dbReference type="AlphaFoldDB" id="A0A7J7KHI1"/>
<evidence type="ECO:0000256" key="1">
    <source>
        <dbReference type="SAM" id="MobiDB-lite"/>
    </source>
</evidence>
<reference evidence="3" key="1">
    <citation type="submission" date="2020-06" db="EMBL/GenBank/DDBJ databases">
        <title>Draft genome of Bugula neritina, a colonial animal packing powerful symbionts and potential medicines.</title>
        <authorList>
            <person name="Rayko M."/>
        </authorList>
    </citation>
    <scope>NUCLEOTIDE SEQUENCE [LARGE SCALE GENOMIC DNA]</scope>
    <source>
        <strain evidence="3">Kwan_BN1</strain>
    </source>
</reference>
<dbReference type="Proteomes" id="UP000593567">
    <property type="component" value="Unassembled WGS sequence"/>
</dbReference>
<evidence type="ECO:0000313" key="3">
    <source>
        <dbReference type="EMBL" id="KAF6038130.1"/>
    </source>
</evidence>
<protein>
    <submittedName>
        <fullName evidence="3">Uncharacterized protein</fullName>
    </submittedName>
</protein>
<gene>
    <name evidence="3" type="ORF">EB796_003561</name>
</gene>
<keyword evidence="2" id="KW-1133">Transmembrane helix</keyword>
<sequence>MFRWWWSAYSLHILYIPYGFIVCLSLLSDLLTAVVKQGDEVAETVGKSDDESDTAQDSDVEHDLTTAPSPPPPQVSSSSSNW</sequence>
<keyword evidence="2" id="KW-0812">Transmembrane</keyword>
<keyword evidence="4" id="KW-1185">Reference proteome</keyword>
<proteinExistence type="predicted"/>
<dbReference type="EMBL" id="VXIV02000466">
    <property type="protein sequence ID" value="KAF6038130.1"/>
    <property type="molecule type" value="Genomic_DNA"/>
</dbReference>
<feature type="region of interest" description="Disordered" evidence="1">
    <location>
        <begin position="43"/>
        <end position="82"/>
    </location>
</feature>
<evidence type="ECO:0000313" key="4">
    <source>
        <dbReference type="Proteomes" id="UP000593567"/>
    </source>
</evidence>